<evidence type="ECO:0000256" key="4">
    <source>
        <dbReference type="ARBA" id="ARBA00022787"/>
    </source>
</evidence>
<evidence type="ECO:0000256" key="6">
    <source>
        <dbReference type="ARBA" id="ARBA00023128"/>
    </source>
</evidence>
<dbReference type="OrthoDB" id="421154at2759"/>
<evidence type="ECO:0000313" key="9">
    <source>
        <dbReference type="EMBL" id="KFM25423.1"/>
    </source>
</evidence>
<proteinExistence type="inferred from homology"/>
<name>A0A087SI69_AUXPR</name>
<dbReference type="GO" id="GO:0000422">
    <property type="term" value="P:autophagy of mitochondrion"/>
    <property type="evidence" value="ECO:0007669"/>
    <property type="project" value="TreeGrafter"/>
</dbReference>
<reference evidence="10" key="4">
    <citation type="submission" date="2018-11" db="EMBL/GenBank/DDBJ databases">
        <title>Characterization of plant carbon substrate utilization by Auxenochlorella protothecoides.</title>
        <authorList>
            <person name="Vogler B.W."/>
            <person name="Starkenburg S.R."/>
            <person name="Sudasinghe N."/>
            <person name="Schambach J.Y."/>
            <person name="Rollin J.A."/>
            <person name="Pattathil S."/>
            <person name="Barry A.N."/>
        </authorList>
    </citation>
    <scope>NUCLEOTIDE SEQUENCE [LARGE SCALE GENOMIC DNA]</scope>
    <source>
        <strain evidence="10">UTEX 25</strain>
    </source>
</reference>
<dbReference type="SUPFAM" id="SSF48452">
    <property type="entry name" value="TPR-like"/>
    <property type="match status" value="1"/>
</dbReference>
<evidence type="ECO:0000313" key="12">
    <source>
        <dbReference type="Proteomes" id="UP000279271"/>
    </source>
</evidence>
<accession>A0A087SI69</accession>
<keyword evidence="4" id="KW-1000">Mitochondrion outer membrane</keyword>
<evidence type="ECO:0000256" key="5">
    <source>
        <dbReference type="ARBA" id="ARBA00022989"/>
    </source>
</evidence>
<organism evidence="9 11">
    <name type="scientific">Auxenochlorella protothecoides</name>
    <name type="common">Green microalga</name>
    <name type="synonym">Chlorella protothecoides</name>
    <dbReference type="NCBI Taxonomy" id="3075"/>
    <lineage>
        <taxon>Eukaryota</taxon>
        <taxon>Viridiplantae</taxon>
        <taxon>Chlorophyta</taxon>
        <taxon>core chlorophytes</taxon>
        <taxon>Trebouxiophyceae</taxon>
        <taxon>Chlorellales</taxon>
        <taxon>Chlorellaceae</taxon>
        <taxon>Auxenochlorella</taxon>
    </lineage>
</organism>
<keyword evidence="3 8" id="KW-0812">Transmembrane</keyword>
<reference evidence="10" key="3">
    <citation type="submission" date="2018-10" db="EMBL/GenBank/DDBJ databases">
        <authorList>
            <person name="Hovde B."/>
            <person name="Zhang X."/>
        </authorList>
    </citation>
    <scope>NUCLEOTIDE SEQUENCE [LARGE SCALE GENOMIC DNA]</scope>
    <source>
        <strain evidence="10">UTEX 25</strain>
    </source>
</reference>
<dbReference type="InterPro" id="IPR011990">
    <property type="entry name" value="TPR-like_helical_dom_sf"/>
</dbReference>
<dbReference type="Pfam" id="PF14853">
    <property type="entry name" value="Fis1_TPR_C"/>
    <property type="match status" value="1"/>
</dbReference>
<keyword evidence="11" id="KW-1185">Reference proteome</keyword>
<keyword evidence="5 8" id="KW-1133">Transmembrane helix</keyword>
<evidence type="ECO:0000256" key="2">
    <source>
        <dbReference type="ARBA" id="ARBA00008937"/>
    </source>
</evidence>
<keyword evidence="6" id="KW-0496">Mitochondrion</keyword>
<dbReference type="Proteomes" id="UP000028924">
    <property type="component" value="Unassembled WGS sequence"/>
</dbReference>
<gene>
    <name evidence="10" type="ORF">APUTEX25_005589</name>
    <name evidence="9" type="ORF">F751_5964</name>
</gene>
<evidence type="ECO:0000313" key="11">
    <source>
        <dbReference type="Proteomes" id="UP000028924"/>
    </source>
</evidence>
<dbReference type="InterPro" id="IPR028061">
    <property type="entry name" value="Fis1_TPR_C"/>
</dbReference>
<dbReference type="GO" id="GO:0005741">
    <property type="term" value="C:mitochondrial outer membrane"/>
    <property type="evidence" value="ECO:0007669"/>
    <property type="project" value="UniProtKB-SubCell"/>
</dbReference>
<reference evidence="9 11" key="1">
    <citation type="journal article" date="2014" name="BMC Genomics">
        <title>Oil accumulation mechanisms of the oleaginous microalga Chlorella protothecoides revealed through its genome, transcriptomes, and proteomes.</title>
        <authorList>
            <person name="Gao C."/>
            <person name="Wang Y."/>
            <person name="Shen Y."/>
            <person name="Yan D."/>
            <person name="He X."/>
            <person name="Dai J."/>
            <person name="Wu Q."/>
        </authorList>
    </citation>
    <scope>NUCLEOTIDE SEQUENCE [LARGE SCALE GENOMIC DNA]</scope>
    <source>
        <strain evidence="9 11">0710</strain>
    </source>
</reference>
<dbReference type="GeneID" id="23617355"/>
<evidence type="ECO:0000256" key="3">
    <source>
        <dbReference type="ARBA" id="ARBA00022692"/>
    </source>
</evidence>
<protein>
    <submittedName>
        <fullName evidence="9">Mitochondrial fission 1 protein</fullName>
    </submittedName>
</protein>
<dbReference type="KEGG" id="apro:F751_5964"/>
<dbReference type="GO" id="GO:0005778">
    <property type="term" value="C:peroxisomal membrane"/>
    <property type="evidence" value="ECO:0007669"/>
    <property type="project" value="TreeGrafter"/>
</dbReference>
<evidence type="ECO:0000256" key="7">
    <source>
        <dbReference type="ARBA" id="ARBA00023136"/>
    </source>
</evidence>
<dbReference type="PANTHER" id="PTHR13247">
    <property type="entry name" value="TETRATRICOPEPTIDE REPEAT PROTEIN 11 TPR REPEAT PROTEIN 11"/>
    <property type="match status" value="1"/>
</dbReference>
<keyword evidence="7 8" id="KW-0472">Membrane</keyword>
<evidence type="ECO:0000256" key="8">
    <source>
        <dbReference type="SAM" id="Phobius"/>
    </source>
</evidence>
<comment type="similarity">
    <text evidence="2">Belongs to the FIS1 family.</text>
</comment>
<evidence type="ECO:0000313" key="10">
    <source>
        <dbReference type="EMBL" id="RMZ53843.1"/>
    </source>
</evidence>
<feature type="transmembrane region" description="Helical" evidence="8">
    <location>
        <begin position="120"/>
        <end position="142"/>
    </location>
</feature>
<evidence type="ECO:0000256" key="1">
    <source>
        <dbReference type="ARBA" id="ARBA00004572"/>
    </source>
</evidence>
<dbReference type="EMBL" id="KL662118">
    <property type="protein sequence ID" value="KFM25423.1"/>
    <property type="molecule type" value="Genomic_DNA"/>
</dbReference>
<dbReference type="InterPro" id="IPR028058">
    <property type="entry name" value="Fis1_TPR_N"/>
</dbReference>
<comment type="subcellular location">
    <subcellularLocation>
        <location evidence="1">Mitochondrion outer membrane</location>
        <topology evidence="1">Single-pass membrane protein</topology>
    </subcellularLocation>
</comment>
<reference evidence="12" key="2">
    <citation type="journal article" date="2018" name="Algal Res.">
        <title>Characterization of plant carbon substrate utilization by Auxenochlorella protothecoides.</title>
        <authorList>
            <person name="Vogler B.W."/>
            <person name="Starkenburg S.R."/>
            <person name="Sudasinghe N."/>
            <person name="Schambach J.Y."/>
            <person name="Rollin J.A."/>
            <person name="Pattathil S."/>
            <person name="Barry A.N."/>
        </authorList>
    </citation>
    <scope>NUCLEOTIDE SEQUENCE [LARGE SCALE GENOMIC DNA]</scope>
    <source>
        <strain evidence="12">UTEX 25</strain>
    </source>
</reference>
<dbReference type="GO" id="GO:0016559">
    <property type="term" value="P:peroxisome fission"/>
    <property type="evidence" value="ECO:0007669"/>
    <property type="project" value="TreeGrafter"/>
</dbReference>
<dbReference type="STRING" id="3075.A0A087SI69"/>
<sequence>MAELPWTEADVIQRCQHEYQAAAREGGQEGQDATVRLAWAQVHSTKTSDVDRGVELLQAMLTQESADTRDLLYLLAVGQYRRRHYLDARTTLRDLLKGNPEFRQAESLLKSVDEDIVRDGLVGVGAGAAVIGVIGAIAYAALRKR</sequence>
<dbReference type="GO" id="GO:0000266">
    <property type="term" value="P:mitochondrial fission"/>
    <property type="evidence" value="ECO:0007669"/>
    <property type="project" value="InterPro"/>
</dbReference>
<dbReference type="Gene3D" id="1.25.40.10">
    <property type="entry name" value="Tetratricopeptide repeat domain"/>
    <property type="match status" value="1"/>
</dbReference>
<dbReference type="AlphaFoldDB" id="A0A087SI69"/>
<dbReference type="eggNOG" id="KOG3364">
    <property type="taxonomic scope" value="Eukaryota"/>
</dbReference>
<dbReference type="Proteomes" id="UP000279271">
    <property type="component" value="Unassembled WGS sequence"/>
</dbReference>
<dbReference type="Pfam" id="PF14852">
    <property type="entry name" value="Fis1_TPR_N"/>
    <property type="match status" value="1"/>
</dbReference>
<dbReference type="EMBL" id="QOKY01000193">
    <property type="protein sequence ID" value="RMZ53843.1"/>
    <property type="molecule type" value="Genomic_DNA"/>
</dbReference>
<dbReference type="InterPro" id="IPR016543">
    <property type="entry name" value="Fis1"/>
</dbReference>
<dbReference type="PANTHER" id="PTHR13247:SF0">
    <property type="entry name" value="MITOCHONDRIAL FISSION 1 PROTEIN"/>
    <property type="match status" value="1"/>
</dbReference>
<dbReference type="RefSeq" id="XP_011398318.1">
    <property type="nucleotide sequence ID" value="XM_011400016.1"/>
</dbReference>